<reference evidence="1 2" key="2">
    <citation type="journal article" date="2023" name="Mol. Biol. Evol.">
        <title>Genomics of Secondarily Temperate Adaptation in the Only Non-Antarctic Icefish.</title>
        <authorList>
            <person name="Rivera-Colon A.G."/>
            <person name="Rayamajhi N."/>
            <person name="Minhas B.F."/>
            <person name="Madrigal G."/>
            <person name="Bilyk K.T."/>
            <person name="Yoon V."/>
            <person name="Hune M."/>
            <person name="Gregory S."/>
            <person name="Cheng C.H.C."/>
            <person name="Catchen J.M."/>
        </authorList>
    </citation>
    <scope>NUCLEOTIDE SEQUENCE [LARGE SCALE GENOMIC DNA]</scope>
    <source>
        <strain evidence="1">JMC-PN-2008</strain>
    </source>
</reference>
<keyword evidence="2" id="KW-1185">Reference proteome</keyword>
<proteinExistence type="predicted"/>
<comment type="caution">
    <text evidence="1">The sequence shown here is derived from an EMBL/GenBank/DDBJ whole genome shotgun (WGS) entry which is preliminary data.</text>
</comment>
<gene>
    <name evidence="1" type="ORF">PBY51_013840</name>
</gene>
<dbReference type="EMBL" id="JAUZQC010000004">
    <property type="protein sequence ID" value="KAK5873209.1"/>
    <property type="molecule type" value="Genomic_DNA"/>
</dbReference>
<reference evidence="1 2" key="1">
    <citation type="journal article" date="2023" name="Genes (Basel)">
        <title>Chromosome-Level Genome Assembly and Circadian Gene Repertoire of the Patagonia Blennie Eleginops maclovinus-The Closest Ancestral Proxy of Antarctic Cryonotothenioids.</title>
        <authorList>
            <person name="Cheng C.C."/>
            <person name="Rivera-Colon A.G."/>
            <person name="Minhas B.F."/>
            <person name="Wilson L."/>
            <person name="Rayamajhi N."/>
            <person name="Vargas-Chacoff L."/>
            <person name="Catchen J.M."/>
        </authorList>
    </citation>
    <scope>NUCLEOTIDE SEQUENCE [LARGE SCALE GENOMIC DNA]</scope>
    <source>
        <strain evidence="1">JMC-PN-2008</strain>
    </source>
</reference>
<dbReference type="AlphaFoldDB" id="A0AAN8AXB5"/>
<evidence type="ECO:0000313" key="2">
    <source>
        <dbReference type="Proteomes" id="UP001346869"/>
    </source>
</evidence>
<name>A0AAN8AXB5_ELEMC</name>
<evidence type="ECO:0000313" key="1">
    <source>
        <dbReference type="EMBL" id="KAK5873209.1"/>
    </source>
</evidence>
<accession>A0AAN8AXB5</accession>
<protein>
    <submittedName>
        <fullName evidence="1">Uncharacterized protein</fullName>
    </submittedName>
</protein>
<sequence length="93" mass="10150">MGLLPLNLKSPRRPTIPTAVFMQETAISINHLLGSREQEVVSEGHTASLGAGLLILKLWVKYVVQARKRAQSDAANRTLAAGSARLVCRRTLM</sequence>
<organism evidence="1 2">
    <name type="scientific">Eleginops maclovinus</name>
    <name type="common">Patagonian blennie</name>
    <name type="synonym">Eleginus maclovinus</name>
    <dbReference type="NCBI Taxonomy" id="56733"/>
    <lineage>
        <taxon>Eukaryota</taxon>
        <taxon>Metazoa</taxon>
        <taxon>Chordata</taxon>
        <taxon>Craniata</taxon>
        <taxon>Vertebrata</taxon>
        <taxon>Euteleostomi</taxon>
        <taxon>Actinopterygii</taxon>
        <taxon>Neopterygii</taxon>
        <taxon>Teleostei</taxon>
        <taxon>Neoteleostei</taxon>
        <taxon>Acanthomorphata</taxon>
        <taxon>Eupercaria</taxon>
        <taxon>Perciformes</taxon>
        <taxon>Notothenioidei</taxon>
        <taxon>Eleginopidae</taxon>
        <taxon>Eleginops</taxon>
    </lineage>
</organism>
<dbReference type="Proteomes" id="UP001346869">
    <property type="component" value="Unassembled WGS sequence"/>
</dbReference>